<dbReference type="STRING" id="3708.A0A078FND3"/>
<organism evidence="5 6">
    <name type="scientific">Brassica napus</name>
    <name type="common">Rape</name>
    <dbReference type="NCBI Taxonomy" id="3708"/>
    <lineage>
        <taxon>Eukaryota</taxon>
        <taxon>Viridiplantae</taxon>
        <taxon>Streptophyta</taxon>
        <taxon>Embryophyta</taxon>
        <taxon>Tracheophyta</taxon>
        <taxon>Spermatophyta</taxon>
        <taxon>Magnoliopsida</taxon>
        <taxon>eudicotyledons</taxon>
        <taxon>Gunneridae</taxon>
        <taxon>Pentapetalae</taxon>
        <taxon>rosids</taxon>
        <taxon>malvids</taxon>
        <taxon>Brassicales</taxon>
        <taxon>Brassicaceae</taxon>
        <taxon>Brassiceae</taxon>
        <taxon>Brassica</taxon>
    </lineage>
</organism>
<reference evidence="5 6" key="1">
    <citation type="journal article" date="2014" name="Science">
        <title>Plant genetics. Early allopolyploid evolution in the post-Neolithic Brassica napus oilseed genome.</title>
        <authorList>
            <person name="Chalhoub B."/>
            <person name="Denoeud F."/>
            <person name="Liu S."/>
            <person name="Parkin I.A."/>
            <person name="Tang H."/>
            <person name="Wang X."/>
            <person name="Chiquet J."/>
            <person name="Belcram H."/>
            <person name="Tong C."/>
            <person name="Samans B."/>
            <person name="Correa M."/>
            <person name="Da Silva C."/>
            <person name="Just J."/>
            <person name="Falentin C."/>
            <person name="Koh C.S."/>
            <person name="Le Clainche I."/>
            <person name="Bernard M."/>
            <person name="Bento P."/>
            <person name="Noel B."/>
            <person name="Labadie K."/>
            <person name="Alberti A."/>
            <person name="Charles M."/>
            <person name="Arnaud D."/>
            <person name="Guo H."/>
            <person name="Daviaud C."/>
            <person name="Alamery S."/>
            <person name="Jabbari K."/>
            <person name="Zhao M."/>
            <person name="Edger P.P."/>
            <person name="Chelaifa H."/>
            <person name="Tack D."/>
            <person name="Lassalle G."/>
            <person name="Mestiri I."/>
            <person name="Schnel N."/>
            <person name="Le Paslier M.C."/>
            <person name="Fan G."/>
            <person name="Renault V."/>
            <person name="Bayer P.E."/>
            <person name="Golicz A.A."/>
            <person name="Manoli S."/>
            <person name="Lee T.H."/>
            <person name="Thi V.H."/>
            <person name="Chalabi S."/>
            <person name="Hu Q."/>
            <person name="Fan C."/>
            <person name="Tollenaere R."/>
            <person name="Lu Y."/>
            <person name="Battail C."/>
            <person name="Shen J."/>
            <person name="Sidebottom C.H."/>
            <person name="Wang X."/>
            <person name="Canaguier A."/>
            <person name="Chauveau A."/>
            <person name="Berard A."/>
            <person name="Deniot G."/>
            <person name="Guan M."/>
            <person name="Liu Z."/>
            <person name="Sun F."/>
            <person name="Lim Y.P."/>
            <person name="Lyons E."/>
            <person name="Town C.D."/>
            <person name="Bancroft I."/>
            <person name="Wang X."/>
            <person name="Meng J."/>
            <person name="Ma J."/>
            <person name="Pires J.C."/>
            <person name="King G.J."/>
            <person name="Brunel D."/>
            <person name="Delourme R."/>
            <person name="Renard M."/>
            <person name="Aury J.M."/>
            <person name="Adams K.L."/>
            <person name="Batley J."/>
            <person name="Snowdon R.J."/>
            <person name="Tost J."/>
            <person name="Edwards D."/>
            <person name="Zhou Y."/>
            <person name="Hua W."/>
            <person name="Sharpe A.G."/>
            <person name="Paterson A.H."/>
            <person name="Guan C."/>
            <person name="Wincker P."/>
        </authorList>
    </citation>
    <scope>NUCLEOTIDE SEQUENCE [LARGE SCALE GENOMIC DNA]</scope>
    <source>
        <strain evidence="6">cv. Darmor-bzh</strain>
    </source>
</reference>
<evidence type="ECO:0000313" key="5">
    <source>
        <dbReference type="EMBL" id="CDY14596.1"/>
    </source>
</evidence>
<dbReference type="OMA" id="IHGFSTW"/>
<dbReference type="PaxDb" id="3708-A0A078FND3"/>
<evidence type="ECO:0000259" key="3">
    <source>
        <dbReference type="Pfam" id="PF05922"/>
    </source>
</evidence>
<proteinExistence type="inferred from homology"/>
<dbReference type="AlphaFoldDB" id="A0A078FND3"/>
<dbReference type="Proteomes" id="UP001295469">
    <property type="component" value="Chromosome C02"/>
</dbReference>
<accession>A0A078FND3</accession>
<dbReference type="EMBL" id="LK032045">
    <property type="protein sequence ID" value="CDY14596.1"/>
    <property type="molecule type" value="Genomic_DNA"/>
</dbReference>
<evidence type="ECO:0000313" key="6">
    <source>
        <dbReference type="Proteomes" id="UP000028999"/>
    </source>
</evidence>
<dbReference type="InterPro" id="IPR010259">
    <property type="entry name" value="S8pro/Inhibitor_I9"/>
</dbReference>
<name>A0A078FND3_BRANA</name>
<dbReference type="PANTHER" id="PTHR10795">
    <property type="entry name" value="PROPROTEIN CONVERTASE SUBTILISIN/KEXIN"/>
    <property type="match status" value="1"/>
</dbReference>
<dbReference type="Proteomes" id="UP000028999">
    <property type="component" value="Unassembled WGS sequence"/>
</dbReference>
<gene>
    <name evidence="5" type="primary">BnaC02g25170D</name>
    <name evidence="4" type="ORF">DARMORV10_C02P35840.1</name>
    <name evidence="5" type="ORF">GSBRNA2T00084317001</name>
</gene>
<dbReference type="Gramene" id="CDY14596">
    <property type="protein sequence ID" value="CDY14596"/>
    <property type="gene ID" value="GSBRNA2T00084317001"/>
</dbReference>
<dbReference type="EMBL" id="HG994366">
    <property type="protein sequence ID" value="CAF1914229.1"/>
    <property type="molecule type" value="Genomic_DNA"/>
</dbReference>
<evidence type="ECO:0000313" key="4">
    <source>
        <dbReference type="EMBL" id="CAF1914229.1"/>
    </source>
</evidence>
<feature type="domain" description="Inhibitor I9" evidence="3">
    <location>
        <begin position="1"/>
        <end position="42"/>
    </location>
</feature>
<keyword evidence="6" id="KW-1185">Reference proteome</keyword>
<evidence type="ECO:0000256" key="2">
    <source>
        <dbReference type="ARBA" id="ARBA00022729"/>
    </source>
</evidence>
<protein>
    <submittedName>
        <fullName evidence="4">(rape) hypothetical protein</fullName>
    </submittedName>
    <submittedName>
        <fullName evidence="5">BnaC02g25170D protein</fullName>
    </submittedName>
</protein>
<sequence length="107" mass="11890">MLYTYNSAIHGFSTWLTPQEADSLMTQPCGISVLPEKQYKLHTTRTTLLLGLESLNVQNTALFNAAEASDIVIRVLDTSVCPERKKISDEGYGPIPSTWKGKMRGWG</sequence>
<dbReference type="Gene3D" id="3.30.70.80">
    <property type="entry name" value="Peptidase S8 propeptide/proteinase inhibitor I9"/>
    <property type="match status" value="1"/>
</dbReference>
<reference evidence="5" key="2">
    <citation type="submission" date="2014-06" db="EMBL/GenBank/DDBJ databases">
        <authorList>
            <person name="Genoscope - CEA"/>
        </authorList>
    </citation>
    <scope>NUCLEOTIDE SEQUENCE</scope>
</reference>
<reference evidence="4" key="3">
    <citation type="submission" date="2021-01" db="EMBL/GenBank/DDBJ databases">
        <authorList>
            <consortium name="Genoscope - CEA"/>
            <person name="William W."/>
        </authorList>
    </citation>
    <scope>NUCLEOTIDE SEQUENCE</scope>
</reference>
<comment type="similarity">
    <text evidence="1">Belongs to the peptidase S8 family.</text>
</comment>
<keyword evidence="2" id="KW-0732">Signal</keyword>
<dbReference type="Pfam" id="PF05922">
    <property type="entry name" value="Inhibitor_I9"/>
    <property type="match status" value="1"/>
</dbReference>
<dbReference type="InterPro" id="IPR045051">
    <property type="entry name" value="SBT"/>
</dbReference>
<dbReference type="InterPro" id="IPR037045">
    <property type="entry name" value="S8pro/Inhibitor_I9_sf"/>
</dbReference>
<evidence type="ECO:0000256" key="1">
    <source>
        <dbReference type="ARBA" id="ARBA00011073"/>
    </source>
</evidence>